<sequence length="84" mass="9018">MQVQIGNIQWSIWWGVGHGSQFPTMLLKSDTARITDQRGGSRGRCSHGELVQVAAATAAVAAIAMQHLLHSLCSFDTTGEHGMV</sequence>
<dbReference type="Proteomes" id="UP000059680">
    <property type="component" value="Chromosome 3"/>
</dbReference>
<organism evidence="1 2">
    <name type="scientific">Oryza sativa subsp. japonica</name>
    <name type="common">Rice</name>
    <dbReference type="NCBI Taxonomy" id="39947"/>
    <lineage>
        <taxon>Eukaryota</taxon>
        <taxon>Viridiplantae</taxon>
        <taxon>Streptophyta</taxon>
        <taxon>Embryophyta</taxon>
        <taxon>Tracheophyta</taxon>
        <taxon>Spermatophyta</taxon>
        <taxon>Magnoliopsida</taxon>
        <taxon>Liliopsida</taxon>
        <taxon>Poales</taxon>
        <taxon>Poaceae</taxon>
        <taxon>BOP clade</taxon>
        <taxon>Oryzoideae</taxon>
        <taxon>Oryzeae</taxon>
        <taxon>Oryzinae</taxon>
        <taxon>Oryza</taxon>
        <taxon>Oryza sativa</taxon>
    </lineage>
</organism>
<accession>A0A0P0W060</accession>
<proteinExistence type="predicted"/>
<reference evidence="1 2" key="2">
    <citation type="journal article" date="2013" name="Plant Cell Physiol.">
        <title>Rice Annotation Project Database (RAP-DB): an integrative and interactive database for rice genomics.</title>
        <authorList>
            <person name="Sakai H."/>
            <person name="Lee S.S."/>
            <person name="Tanaka T."/>
            <person name="Numa H."/>
            <person name="Kim J."/>
            <person name="Kawahara Y."/>
            <person name="Wakimoto H."/>
            <person name="Yang C.C."/>
            <person name="Iwamoto M."/>
            <person name="Abe T."/>
            <person name="Yamada Y."/>
            <person name="Muto A."/>
            <person name="Inokuchi H."/>
            <person name="Ikemura T."/>
            <person name="Matsumoto T."/>
            <person name="Sasaki T."/>
            <person name="Itoh T."/>
        </authorList>
    </citation>
    <scope>NUCLEOTIDE SEQUENCE [LARGE SCALE GENOMIC DNA]</scope>
    <source>
        <strain evidence="2">cv. Nipponbare</strain>
    </source>
</reference>
<protein>
    <submittedName>
        <fullName evidence="1">Os03g0572150 protein</fullName>
    </submittedName>
</protein>
<keyword evidence="2" id="KW-1185">Reference proteome</keyword>
<reference evidence="1 2" key="3">
    <citation type="journal article" date="2013" name="Rice">
        <title>Improvement of the Oryza sativa Nipponbare reference genome using next generation sequence and optical map data.</title>
        <authorList>
            <person name="Kawahara Y."/>
            <person name="de la Bastide M."/>
            <person name="Hamilton J.P."/>
            <person name="Kanamori H."/>
            <person name="McCombie W.R."/>
            <person name="Ouyang S."/>
            <person name="Schwartz D.C."/>
            <person name="Tanaka T."/>
            <person name="Wu J."/>
            <person name="Zhou S."/>
            <person name="Childs K.L."/>
            <person name="Davidson R.M."/>
            <person name="Lin H."/>
            <person name="Quesada-Ocampo L."/>
            <person name="Vaillancourt B."/>
            <person name="Sakai H."/>
            <person name="Lee S.S."/>
            <person name="Kim J."/>
            <person name="Numa H."/>
            <person name="Itoh T."/>
            <person name="Buell C.R."/>
            <person name="Matsumoto T."/>
        </authorList>
    </citation>
    <scope>NUCLEOTIDE SEQUENCE [LARGE SCALE GENOMIC DNA]</scope>
    <source>
        <strain evidence="2">cv. Nipponbare</strain>
    </source>
</reference>
<dbReference type="EMBL" id="AP014959">
    <property type="protein sequence ID" value="BAS84996.1"/>
    <property type="molecule type" value="Genomic_DNA"/>
</dbReference>
<reference evidence="2" key="1">
    <citation type="journal article" date="2005" name="Nature">
        <title>The map-based sequence of the rice genome.</title>
        <authorList>
            <consortium name="International rice genome sequencing project (IRGSP)"/>
            <person name="Matsumoto T."/>
            <person name="Wu J."/>
            <person name="Kanamori H."/>
            <person name="Katayose Y."/>
            <person name="Fujisawa M."/>
            <person name="Namiki N."/>
            <person name="Mizuno H."/>
            <person name="Yamamoto K."/>
            <person name="Antonio B.A."/>
            <person name="Baba T."/>
            <person name="Sakata K."/>
            <person name="Nagamura Y."/>
            <person name="Aoki H."/>
            <person name="Arikawa K."/>
            <person name="Arita K."/>
            <person name="Bito T."/>
            <person name="Chiden Y."/>
            <person name="Fujitsuka N."/>
            <person name="Fukunaka R."/>
            <person name="Hamada M."/>
            <person name="Harada C."/>
            <person name="Hayashi A."/>
            <person name="Hijishita S."/>
            <person name="Honda M."/>
            <person name="Hosokawa S."/>
            <person name="Ichikawa Y."/>
            <person name="Idonuma A."/>
            <person name="Iijima M."/>
            <person name="Ikeda M."/>
            <person name="Ikeno M."/>
            <person name="Ito K."/>
            <person name="Ito S."/>
            <person name="Ito T."/>
            <person name="Ito Y."/>
            <person name="Ito Y."/>
            <person name="Iwabuchi A."/>
            <person name="Kamiya K."/>
            <person name="Karasawa W."/>
            <person name="Kurita K."/>
            <person name="Katagiri S."/>
            <person name="Kikuta A."/>
            <person name="Kobayashi H."/>
            <person name="Kobayashi N."/>
            <person name="Machita K."/>
            <person name="Maehara T."/>
            <person name="Masukawa M."/>
            <person name="Mizubayashi T."/>
            <person name="Mukai Y."/>
            <person name="Nagasaki H."/>
            <person name="Nagata Y."/>
            <person name="Naito S."/>
            <person name="Nakashima M."/>
            <person name="Nakama Y."/>
            <person name="Nakamichi Y."/>
            <person name="Nakamura M."/>
            <person name="Meguro A."/>
            <person name="Negishi M."/>
            <person name="Ohta I."/>
            <person name="Ohta T."/>
            <person name="Okamoto M."/>
            <person name="Ono N."/>
            <person name="Saji S."/>
            <person name="Sakaguchi M."/>
            <person name="Sakai K."/>
            <person name="Shibata M."/>
            <person name="Shimokawa T."/>
            <person name="Song J."/>
            <person name="Takazaki Y."/>
            <person name="Terasawa K."/>
            <person name="Tsugane M."/>
            <person name="Tsuji K."/>
            <person name="Ueda S."/>
            <person name="Waki K."/>
            <person name="Yamagata H."/>
            <person name="Yamamoto M."/>
            <person name="Yamamoto S."/>
            <person name="Yamane H."/>
            <person name="Yoshiki S."/>
            <person name="Yoshihara R."/>
            <person name="Yukawa K."/>
            <person name="Zhong H."/>
            <person name="Yano M."/>
            <person name="Yuan Q."/>
            <person name="Ouyang S."/>
            <person name="Liu J."/>
            <person name="Jones K.M."/>
            <person name="Gansberger K."/>
            <person name="Moffat K."/>
            <person name="Hill J."/>
            <person name="Bera J."/>
            <person name="Fadrosh D."/>
            <person name="Jin S."/>
            <person name="Johri S."/>
            <person name="Kim M."/>
            <person name="Overton L."/>
            <person name="Reardon M."/>
            <person name="Tsitrin T."/>
            <person name="Vuong H."/>
            <person name="Weaver B."/>
            <person name="Ciecko A."/>
            <person name="Tallon L."/>
            <person name="Jackson J."/>
            <person name="Pai G."/>
            <person name="Aken S.V."/>
            <person name="Utterback T."/>
            <person name="Reidmuller S."/>
            <person name="Feldblyum T."/>
            <person name="Hsiao J."/>
            <person name="Zismann V."/>
            <person name="Iobst S."/>
            <person name="de Vazeille A.R."/>
            <person name="Buell C.R."/>
            <person name="Ying K."/>
            <person name="Li Y."/>
            <person name="Lu T."/>
            <person name="Huang Y."/>
            <person name="Zhao Q."/>
            <person name="Feng Q."/>
            <person name="Zhang L."/>
            <person name="Zhu J."/>
            <person name="Weng Q."/>
            <person name="Mu J."/>
            <person name="Lu Y."/>
            <person name="Fan D."/>
            <person name="Liu Y."/>
            <person name="Guan J."/>
            <person name="Zhang Y."/>
            <person name="Yu S."/>
            <person name="Liu X."/>
            <person name="Zhang Y."/>
            <person name="Hong G."/>
            <person name="Han B."/>
            <person name="Choisne N."/>
            <person name="Demange N."/>
            <person name="Orjeda G."/>
            <person name="Samain S."/>
            <person name="Cattolico L."/>
            <person name="Pelletier E."/>
            <person name="Couloux A."/>
            <person name="Segurens B."/>
            <person name="Wincker P."/>
            <person name="D'Hont A."/>
            <person name="Scarpelli C."/>
            <person name="Weissenbach J."/>
            <person name="Salanoubat M."/>
            <person name="Quetier F."/>
            <person name="Yu Y."/>
            <person name="Kim H.R."/>
            <person name="Rambo T."/>
            <person name="Currie J."/>
            <person name="Collura K."/>
            <person name="Luo M."/>
            <person name="Yang T."/>
            <person name="Ammiraju J.S.S."/>
            <person name="Engler F."/>
            <person name="Soderlund C."/>
            <person name="Wing R.A."/>
            <person name="Palmer L.E."/>
            <person name="de la Bastide M."/>
            <person name="Spiegel L."/>
            <person name="Nascimento L."/>
            <person name="Zutavern T."/>
            <person name="O'Shaughnessy A."/>
            <person name="Dike S."/>
            <person name="Dedhia N."/>
            <person name="Preston R."/>
            <person name="Balija V."/>
            <person name="McCombie W.R."/>
            <person name="Chow T."/>
            <person name="Chen H."/>
            <person name="Chung M."/>
            <person name="Chen C."/>
            <person name="Shaw J."/>
            <person name="Wu H."/>
            <person name="Hsiao K."/>
            <person name="Chao Y."/>
            <person name="Chu M."/>
            <person name="Cheng C."/>
            <person name="Hour A."/>
            <person name="Lee P."/>
            <person name="Lin S."/>
            <person name="Lin Y."/>
            <person name="Liou J."/>
            <person name="Liu S."/>
            <person name="Hsing Y."/>
            <person name="Raghuvanshi S."/>
            <person name="Mohanty A."/>
            <person name="Bharti A.K."/>
            <person name="Gaur A."/>
            <person name="Gupta V."/>
            <person name="Kumar D."/>
            <person name="Ravi V."/>
            <person name="Vij S."/>
            <person name="Kapur A."/>
            <person name="Khurana P."/>
            <person name="Khurana P."/>
            <person name="Khurana J.P."/>
            <person name="Tyagi A.K."/>
            <person name="Gaikwad K."/>
            <person name="Singh A."/>
            <person name="Dalal V."/>
            <person name="Srivastava S."/>
            <person name="Dixit A."/>
            <person name="Pal A.K."/>
            <person name="Ghazi I.A."/>
            <person name="Yadav M."/>
            <person name="Pandit A."/>
            <person name="Bhargava A."/>
            <person name="Sureshbabu K."/>
            <person name="Batra K."/>
            <person name="Sharma T.R."/>
            <person name="Mohapatra T."/>
            <person name="Singh N.K."/>
            <person name="Messing J."/>
            <person name="Nelson A.B."/>
            <person name="Fuks G."/>
            <person name="Kavchok S."/>
            <person name="Keizer G."/>
            <person name="Linton E."/>
            <person name="Llaca V."/>
            <person name="Song R."/>
            <person name="Tanyolac B."/>
            <person name="Young S."/>
            <person name="Ho-Il K."/>
            <person name="Hahn J.H."/>
            <person name="Sangsakoo G."/>
            <person name="Vanavichit A."/>
            <person name="de Mattos Luiz.A.T."/>
            <person name="Zimmer P.D."/>
            <person name="Malone G."/>
            <person name="Dellagostin O."/>
            <person name="de Oliveira A.C."/>
            <person name="Bevan M."/>
            <person name="Bancroft I."/>
            <person name="Minx P."/>
            <person name="Cordum H."/>
            <person name="Wilson R."/>
            <person name="Cheng Z."/>
            <person name="Jin W."/>
            <person name="Jiang J."/>
            <person name="Leong S.A."/>
            <person name="Iwama H."/>
            <person name="Gojobori T."/>
            <person name="Itoh T."/>
            <person name="Niimura Y."/>
            <person name="Fujii Y."/>
            <person name="Habara T."/>
            <person name="Sakai H."/>
            <person name="Sato Y."/>
            <person name="Wilson G."/>
            <person name="Kumar K."/>
            <person name="McCouch S."/>
            <person name="Juretic N."/>
            <person name="Hoen D."/>
            <person name="Wright S."/>
            <person name="Bruskiewich R."/>
            <person name="Bureau T."/>
            <person name="Miyao A."/>
            <person name="Hirochika H."/>
            <person name="Nishikawa T."/>
            <person name="Kadowaki K."/>
            <person name="Sugiura M."/>
            <person name="Burr B."/>
            <person name="Sasaki T."/>
        </authorList>
    </citation>
    <scope>NUCLEOTIDE SEQUENCE [LARGE SCALE GENOMIC DNA]</scope>
    <source>
        <strain evidence="2">cv. Nipponbare</strain>
    </source>
</reference>
<name>A0A0P0W060_ORYSJ</name>
<dbReference type="PaxDb" id="39947-A0A0P0W060"/>
<dbReference type="InParanoid" id="A0A0P0W060"/>
<gene>
    <name evidence="1" type="ordered locus">Os03g0572150</name>
    <name evidence="1" type="ORF">OSNPB_030572150</name>
</gene>
<evidence type="ECO:0000313" key="1">
    <source>
        <dbReference type="EMBL" id="BAS84996.1"/>
    </source>
</evidence>
<evidence type="ECO:0000313" key="2">
    <source>
        <dbReference type="Proteomes" id="UP000059680"/>
    </source>
</evidence>
<dbReference type="AlphaFoldDB" id="A0A0P0W060"/>